<evidence type="ECO:0000313" key="1">
    <source>
        <dbReference type="EMBL" id="KAI8539781.1"/>
    </source>
</evidence>
<comment type="caution">
    <text evidence="1">The sequence shown here is derived from an EMBL/GenBank/DDBJ whole genome shotgun (WGS) entry which is preliminary data.</text>
</comment>
<proteinExistence type="predicted"/>
<protein>
    <submittedName>
        <fullName evidence="1">Uncharacterized protein</fullName>
    </submittedName>
</protein>
<dbReference type="Proteomes" id="UP001062846">
    <property type="component" value="Chromosome 9"/>
</dbReference>
<evidence type="ECO:0000313" key="2">
    <source>
        <dbReference type="Proteomes" id="UP001062846"/>
    </source>
</evidence>
<reference evidence="1" key="1">
    <citation type="submission" date="2022-02" db="EMBL/GenBank/DDBJ databases">
        <title>Plant Genome Project.</title>
        <authorList>
            <person name="Zhang R.-G."/>
        </authorList>
    </citation>
    <scope>NUCLEOTIDE SEQUENCE</scope>
    <source>
        <strain evidence="1">AT1</strain>
    </source>
</reference>
<name>A0ACC0MGT4_RHOML</name>
<accession>A0ACC0MGT4</accession>
<gene>
    <name evidence="1" type="ORF">RHMOL_Rhmol09G0209400</name>
</gene>
<keyword evidence="2" id="KW-1185">Reference proteome</keyword>
<sequence>MSSPSILSPPSTNSMAMTSFFLHSPKTHMGISLREAKTSFSPTFLSLSVNRKQGRKSLQVRSVAAPSEAITEFDDMVSGTKRKYYMLGGKGGVGKTSCAASLAVKFANNGHPTLVVSTDPAHSLSDSFAQDLAGGTLVAVEGPNSPLYALEVSEKVILLWQINPEKAREEFRSANQKNGGSGIKDFMDGMGLGMIVEQVMQFLEQEQYNAFTRIVFDTAPTGHTLRLLSLPDFLDASIGKILKLKQKIASATSAIKSVFGQEETQDDAADKLKRLRERMIKVRELFRDTDSTEFVIVTIPTVMAVSESSRLRASLKKENVPVKRLVVNQVLPPSSSDCKFCAMKRKDQTRALDMIRSDPELSGLTMIQAPLVDVEIRGVPALQFLGDIVWK</sequence>
<dbReference type="EMBL" id="CM046396">
    <property type="protein sequence ID" value="KAI8539781.1"/>
    <property type="molecule type" value="Genomic_DNA"/>
</dbReference>
<organism evidence="1 2">
    <name type="scientific">Rhododendron molle</name>
    <name type="common">Chinese azalea</name>
    <name type="synonym">Azalea mollis</name>
    <dbReference type="NCBI Taxonomy" id="49168"/>
    <lineage>
        <taxon>Eukaryota</taxon>
        <taxon>Viridiplantae</taxon>
        <taxon>Streptophyta</taxon>
        <taxon>Embryophyta</taxon>
        <taxon>Tracheophyta</taxon>
        <taxon>Spermatophyta</taxon>
        <taxon>Magnoliopsida</taxon>
        <taxon>eudicotyledons</taxon>
        <taxon>Gunneridae</taxon>
        <taxon>Pentapetalae</taxon>
        <taxon>asterids</taxon>
        <taxon>Ericales</taxon>
        <taxon>Ericaceae</taxon>
        <taxon>Ericoideae</taxon>
        <taxon>Rhodoreae</taxon>
        <taxon>Rhododendron</taxon>
    </lineage>
</organism>